<evidence type="ECO:0000256" key="2">
    <source>
        <dbReference type="SAM" id="Phobius"/>
    </source>
</evidence>
<gene>
    <name evidence="3" type="ORF">IQ249_13455</name>
</gene>
<dbReference type="PANTHER" id="PTHR47380:SF4">
    <property type="entry name" value="OS02G0533000 PROTEIN"/>
    <property type="match status" value="1"/>
</dbReference>
<dbReference type="EMBL" id="JADEWZ010000018">
    <property type="protein sequence ID" value="MBE9116908.1"/>
    <property type="molecule type" value="Genomic_DNA"/>
</dbReference>
<keyword evidence="2" id="KW-1133">Transmembrane helix</keyword>
<evidence type="ECO:0000256" key="1">
    <source>
        <dbReference type="SAM" id="Coils"/>
    </source>
</evidence>
<dbReference type="AlphaFoldDB" id="A0A8J7IV04"/>
<feature type="transmembrane region" description="Helical" evidence="2">
    <location>
        <begin position="339"/>
        <end position="360"/>
    </location>
</feature>
<keyword evidence="1" id="KW-0175">Coiled coil</keyword>
<keyword evidence="2" id="KW-0472">Membrane</keyword>
<evidence type="ECO:0000313" key="4">
    <source>
        <dbReference type="Proteomes" id="UP000654482"/>
    </source>
</evidence>
<proteinExistence type="predicted"/>
<accession>A0A8J7IV04</accession>
<name>A0A8J7IV04_9CYAN</name>
<dbReference type="RefSeq" id="WP_194029995.1">
    <property type="nucleotide sequence ID" value="NZ_JADEWZ010000018.1"/>
</dbReference>
<sequence length="441" mass="49920">MTPNPSLLKSIEQLGYRVTVGDVAAQAGLEVNFAQQGLLALAADAGGHLQVAESGDIAYLFPKNFRSILRNKYWRLRWQEQWRKIWGVLFYLIRISFGIVLIVSIALMAIAIAAIYLYSQSNSDNEGSGNPQAQGHSSRGGNVVFFPHFWLSDLLWWFHPGYGSSRRSRRRKTAKDSPNAMGFLEAVFSFLFGDGDPNANLEERRWQEIGATIHNNNGAVAAEQLAPYFDQIEQNSWDEEDYLLPALVRFNGYPNVSDEGAIVYCFPELQVRATEKRDRSVPAYLEEKRWRFSAASSGQILLAVGLGALNIILALVLYSLLQDPQTAQLGGIVSFVSSIYWFLAGYGVAFLSIPGVRYFWIQRKNTKIEARNQERQERVQVLKQASESLRKKIAYARQFARANILKESDLAYSTETNLLEQNLKNADKIDREWQQRLESDS</sequence>
<evidence type="ECO:0000313" key="3">
    <source>
        <dbReference type="EMBL" id="MBE9116908.1"/>
    </source>
</evidence>
<feature type="transmembrane region" description="Helical" evidence="2">
    <location>
        <begin position="300"/>
        <end position="319"/>
    </location>
</feature>
<feature type="coiled-coil region" evidence="1">
    <location>
        <begin position="365"/>
        <end position="392"/>
    </location>
</feature>
<dbReference type="InterPro" id="IPR044200">
    <property type="entry name" value="At5g03900-like"/>
</dbReference>
<reference evidence="3" key="1">
    <citation type="submission" date="2020-10" db="EMBL/GenBank/DDBJ databases">
        <authorList>
            <person name="Castelo-Branco R."/>
            <person name="Eusebio N."/>
            <person name="Adriana R."/>
            <person name="Vieira A."/>
            <person name="Brugerolle De Fraissinette N."/>
            <person name="Rezende De Castro R."/>
            <person name="Schneider M.P."/>
            <person name="Vasconcelos V."/>
            <person name="Leao P.N."/>
        </authorList>
    </citation>
    <scope>NUCLEOTIDE SEQUENCE</scope>
    <source>
        <strain evidence="3">LEGE 07157</strain>
    </source>
</reference>
<comment type="caution">
    <text evidence="3">The sequence shown here is derived from an EMBL/GenBank/DDBJ whole genome shotgun (WGS) entry which is preliminary data.</text>
</comment>
<keyword evidence="4" id="KW-1185">Reference proteome</keyword>
<organism evidence="3 4">
    <name type="scientific">Lusitaniella coriacea LEGE 07157</name>
    <dbReference type="NCBI Taxonomy" id="945747"/>
    <lineage>
        <taxon>Bacteria</taxon>
        <taxon>Bacillati</taxon>
        <taxon>Cyanobacteriota</taxon>
        <taxon>Cyanophyceae</taxon>
        <taxon>Spirulinales</taxon>
        <taxon>Lusitaniellaceae</taxon>
        <taxon>Lusitaniella</taxon>
    </lineage>
</organism>
<feature type="transmembrane region" description="Helical" evidence="2">
    <location>
        <begin position="85"/>
        <end position="118"/>
    </location>
</feature>
<keyword evidence="2" id="KW-0812">Transmembrane</keyword>
<protein>
    <submittedName>
        <fullName evidence="3">Uncharacterized protein</fullName>
    </submittedName>
</protein>
<dbReference type="Proteomes" id="UP000654482">
    <property type="component" value="Unassembled WGS sequence"/>
</dbReference>
<dbReference type="PANTHER" id="PTHR47380">
    <property type="entry name" value="OS02G0533000 PROTEIN"/>
    <property type="match status" value="1"/>
</dbReference>